<sequence length="225" mass="25543">MIIPNNGSGALTTATNVLNKINNHKEVLQSVKTYCNRLETYYKKKIVKDQFIAIYKSKELSVTLKQPGIDRLLVDGTGISELFYQMQQITYQSVDIIDIVGKVYRKNIDCLTASASLLSLADNMTDTIDKKLMMPMLQLIQFLPMDSTYECISETTYITRYILPMIQPLFDDHDKNILLDFTLTEPVDKSPTHASTFNDNTDCIITSFMHETDNGVNIGYREGSI</sequence>
<keyword evidence="2" id="KW-1185">Reference proteome</keyword>
<organism evidence="1 2">
    <name type="scientific">Rhizopus oryzae</name>
    <name type="common">Mucormycosis agent</name>
    <name type="synonym">Rhizopus arrhizus var. delemar</name>
    <dbReference type="NCBI Taxonomy" id="64495"/>
    <lineage>
        <taxon>Eukaryota</taxon>
        <taxon>Fungi</taxon>
        <taxon>Fungi incertae sedis</taxon>
        <taxon>Mucoromycota</taxon>
        <taxon>Mucoromycotina</taxon>
        <taxon>Mucoromycetes</taxon>
        <taxon>Mucorales</taxon>
        <taxon>Mucorineae</taxon>
        <taxon>Rhizopodaceae</taxon>
        <taxon>Rhizopus</taxon>
    </lineage>
</organism>
<reference evidence="1" key="1">
    <citation type="journal article" date="2020" name="Microb. Genom.">
        <title>Genetic diversity of clinical and environmental Mucorales isolates obtained from an investigation of mucormycosis cases among solid organ transplant recipients.</title>
        <authorList>
            <person name="Nguyen M.H."/>
            <person name="Kaul D."/>
            <person name="Muto C."/>
            <person name="Cheng S.J."/>
            <person name="Richter R.A."/>
            <person name="Bruno V.M."/>
            <person name="Liu G."/>
            <person name="Beyhan S."/>
            <person name="Sundermann A.J."/>
            <person name="Mounaud S."/>
            <person name="Pasculle A.W."/>
            <person name="Nierman W.C."/>
            <person name="Driscoll E."/>
            <person name="Cumbie R."/>
            <person name="Clancy C.J."/>
            <person name="Dupont C.L."/>
        </authorList>
    </citation>
    <scope>NUCLEOTIDE SEQUENCE</scope>
    <source>
        <strain evidence="1">GL11</strain>
    </source>
</reference>
<protein>
    <submittedName>
        <fullName evidence="1">Uncharacterized protein</fullName>
    </submittedName>
</protein>
<accession>A0A9P7BP23</accession>
<evidence type="ECO:0000313" key="1">
    <source>
        <dbReference type="EMBL" id="KAG1304661.1"/>
    </source>
</evidence>
<comment type="caution">
    <text evidence="1">The sequence shown here is derived from an EMBL/GenBank/DDBJ whole genome shotgun (WGS) entry which is preliminary data.</text>
</comment>
<proteinExistence type="predicted"/>
<gene>
    <name evidence="1" type="ORF">G6F64_009015</name>
</gene>
<dbReference type="OrthoDB" id="2448606at2759"/>
<dbReference type="EMBL" id="JAANQT010001570">
    <property type="protein sequence ID" value="KAG1304661.1"/>
    <property type="molecule type" value="Genomic_DNA"/>
</dbReference>
<name>A0A9P7BP23_RHIOR</name>
<dbReference type="Proteomes" id="UP000716291">
    <property type="component" value="Unassembled WGS sequence"/>
</dbReference>
<dbReference type="AlphaFoldDB" id="A0A9P7BP23"/>
<evidence type="ECO:0000313" key="2">
    <source>
        <dbReference type="Proteomes" id="UP000716291"/>
    </source>
</evidence>